<reference evidence="3" key="2">
    <citation type="submission" date="2025-08" db="UniProtKB">
        <authorList>
            <consortium name="RefSeq"/>
        </authorList>
    </citation>
    <scope>IDENTIFICATION</scope>
    <source>
        <tissue evidence="3">Leaf</tissue>
    </source>
</reference>
<dbReference type="SMART" id="SM00579">
    <property type="entry name" value="FBD"/>
    <property type="match status" value="1"/>
</dbReference>
<proteinExistence type="predicted"/>
<accession>A0A6J0NU91</accession>
<dbReference type="PANTHER" id="PTHR31900:SF29">
    <property type="entry name" value="FBD-LIKE DOMAIN FAMILY PROTEIN"/>
    <property type="match status" value="1"/>
</dbReference>
<reference evidence="2" key="1">
    <citation type="journal article" date="2019" name="Database">
        <title>The radish genome database (RadishGD): an integrated information resource for radish genomics.</title>
        <authorList>
            <person name="Yu H.J."/>
            <person name="Baek S."/>
            <person name="Lee Y.J."/>
            <person name="Cho A."/>
            <person name="Mun J.H."/>
        </authorList>
    </citation>
    <scope>NUCLEOTIDE SEQUENCE [LARGE SCALE GENOMIC DNA]</scope>
    <source>
        <strain evidence="2">cv. WK10039</strain>
    </source>
</reference>
<evidence type="ECO:0000313" key="3">
    <source>
        <dbReference type="RefSeq" id="XP_018487691.2"/>
    </source>
</evidence>
<dbReference type="InterPro" id="IPR050232">
    <property type="entry name" value="FBL13/AtMIF1-like"/>
</dbReference>
<dbReference type="KEGG" id="rsz:108858235"/>
<feature type="domain" description="FBD" evidence="1">
    <location>
        <begin position="173"/>
        <end position="244"/>
    </location>
</feature>
<organism evidence="2 3">
    <name type="scientific">Raphanus sativus</name>
    <name type="common">Radish</name>
    <name type="synonym">Raphanus raphanistrum var. sativus</name>
    <dbReference type="NCBI Taxonomy" id="3726"/>
    <lineage>
        <taxon>Eukaryota</taxon>
        <taxon>Viridiplantae</taxon>
        <taxon>Streptophyta</taxon>
        <taxon>Embryophyta</taxon>
        <taxon>Tracheophyta</taxon>
        <taxon>Spermatophyta</taxon>
        <taxon>Magnoliopsida</taxon>
        <taxon>eudicotyledons</taxon>
        <taxon>Gunneridae</taxon>
        <taxon>Pentapetalae</taxon>
        <taxon>rosids</taxon>
        <taxon>malvids</taxon>
        <taxon>Brassicales</taxon>
        <taxon>Brassicaceae</taxon>
        <taxon>Brassiceae</taxon>
        <taxon>Raphanus</taxon>
    </lineage>
</organism>
<protein>
    <submittedName>
        <fullName evidence="3">Probable FBD-associated F-box protein At1g32375</fullName>
    </submittedName>
</protein>
<sequence>MILSSCPVLENLMVDRCQGDNVDLFVVRVASLKVLLLRKLSDINTHGFVIDTPSLELLGIEEATGGFCGIEQNMPKIEAANVYVTCNHTEQIISSLTSLEQLGVCLSQDAYPEGTIFNWLVRLHLCTCDAQWLNVLMRLLKDSPKLRILRLEQFHSKKIYPRPCWKEPSHVPGCLLSSLETFEWMEYEGTEEEMEVARFILRNTSRLKRAAFYPESTNAEEELVMLMELSMSPRCSPMCQLHLGPRTFTKTDIFLDHRLNRSLKF</sequence>
<gene>
    <name evidence="3" type="primary">LOC108858235</name>
</gene>
<evidence type="ECO:0000313" key="2">
    <source>
        <dbReference type="Proteomes" id="UP000504610"/>
    </source>
</evidence>
<dbReference type="PANTHER" id="PTHR31900">
    <property type="entry name" value="F-BOX/RNI SUPERFAMILY PROTEIN-RELATED"/>
    <property type="match status" value="1"/>
</dbReference>
<dbReference type="GeneID" id="108858235"/>
<dbReference type="InterPro" id="IPR006566">
    <property type="entry name" value="FBD"/>
</dbReference>
<evidence type="ECO:0000259" key="1">
    <source>
        <dbReference type="SMART" id="SM00579"/>
    </source>
</evidence>
<dbReference type="RefSeq" id="XP_018487691.2">
    <property type="nucleotide sequence ID" value="XM_018632189.2"/>
</dbReference>
<dbReference type="Pfam" id="PF08387">
    <property type="entry name" value="FBD"/>
    <property type="match status" value="1"/>
</dbReference>
<keyword evidence="2" id="KW-1185">Reference proteome</keyword>
<dbReference type="SUPFAM" id="SSF52047">
    <property type="entry name" value="RNI-like"/>
    <property type="match status" value="1"/>
</dbReference>
<dbReference type="AlphaFoldDB" id="A0A6J0NU91"/>
<dbReference type="Proteomes" id="UP000504610">
    <property type="component" value="Chromosome 5"/>
</dbReference>
<name>A0A6J0NU91_RAPSA</name>